<dbReference type="SUPFAM" id="SSF55729">
    <property type="entry name" value="Acyl-CoA N-acyltransferases (Nat)"/>
    <property type="match status" value="1"/>
</dbReference>
<evidence type="ECO:0000256" key="2">
    <source>
        <dbReference type="ARBA" id="ARBA00022490"/>
    </source>
</evidence>
<feature type="binding site" evidence="5">
    <location>
        <position position="120"/>
    </location>
    <ligand>
        <name>acetyl-CoA</name>
        <dbReference type="ChEBI" id="CHEBI:57288"/>
    </ligand>
</feature>
<evidence type="ECO:0000256" key="4">
    <source>
        <dbReference type="ARBA" id="ARBA00023315"/>
    </source>
</evidence>
<keyword evidence="2 5" id="KW-0963">Cytoplasm</keyword>
<keyword evidence="8" id="KW-1185">Reference proteome</keyword>
<feature type="active site" description="Proton acceptor" evidence="5">
    <location>
        <position position="115"/>
    </location>
</feature>
<reference evidence="7 8" key="1">
    <citation type="submission" date="2018-03" db="EMBL/GenBank/DDBJ databases">
        <title>Genome sequencing of Simplicispira sp.</title>
        <authorList>
            <person name="Kim S.-J."/>
            <person name="Heo J."/>
            <person name="Kwon S.-W."/>
        </authorList>
    </citation>
    <scope>NUCLEOTIDE SEQUENCE [LARGE SCALE GENOMIC DNA]</scope>
    <source>
        <strain evidence="7 8">SC1-8</strain>
    </source>
</reference>
<proteinExistence type="inferred from homology"/>
<dbReference type="Pfam" id="PF00583">
    <property type="entry name" value="Acetyltransf_1"/>
    <property type="match status" value="1"/>
</dbReference>
<dbReference type="EMBL" id="CP027669">
    <property type="protein sequence ID" value="AVO41397.1"/>
    <property type="molecule type" value="Genomic_DNA"/>
</dbReference>
<dbReference type="Gene3D" id="3.40.630.30">
    <property type="match status" value="1"/>
</dbReference>
<evidence type="ECO:0000313" key="8">
    <source>
        <dbReference type="Proteomes" id="UP000239326"/>
    </source>
</evidence>
<dbReference type="InterPro" id="IPR016181">
    <property type="entry name" value="Acyl_CoA_acyltransferase"/>
</dbReference>
<comment type="subcellular location">
    <subcellularLocation>
        <location evidence="5">Cytoplasm</location>
    </subcellularLocation>
</comment>
<dbReference type="CDD" id="cd04301">
    <property type="entry name" value="NAT_SF"/>
    <property type="match status" value="1"/>
</dbReference>
<keyword evidence="3 5" id="KW-0808">Transferase</keyword>
<comment type="function">
    <text evidence="5">Acetylates the N-terminal alanine of ribosomal protein bS18.</text>
</comment>
<evidence type="ECO:0000256" key="3">
    <source>
        <dbReference type="ARBA" id="ARBA00022679"/>
    </source>
</evidence>
<accession>A0A2S0N020</accession>
<dbReference type="InterPro" id="IPR050680">
    <property type="entry name" value="YpeA/RimI_acetyltransf"/>
</dbReference>
<dbReference type="PROSITE" id="PS51186">
    <property type="entry name" value="GNAT"/>
    <property type="match status" value="1"/>
</dbReference>
<feature type="active site" description="Proton donor" evidence="5">
    <location>
        <position position="127"/>
    </location>
</feature>
<keyword evidence="4 5" id="KW-0012">Acyltransferase</keyword>
<protein>
    <recommendedName>
        <fullName evidence="5">[Ribosomal protein bS18]-alanine N-acetyltransferase</fullName>
        <ecNumber evidence="5">2.3.1.266</ecNumber>
    </recommendedName>
</protein>
<dbReference type="OrthoDB" id="9796919at2"/>
<feature type="domain" description="N-acetyltransferase" evidence="6">
    <location>
        <begin position="14"/>
        <end position="159"/>
    </location>
</feature>
<dbReference type="InterPro" id="IPR000182">
    <property type="entry name" value="GNAT_dom"/>
</dbReference>
<evidence type="ECO:0000256" key="1">
    <source>
        <dbReference type="ARBA" id="ARBA00005395"/>
    </source>
</evidence>
<comment type="caution">
    <text evidence="5">Lacks conserved residue(s) required for the propagation of feature annotation.</text>
</comment>
<evidence type="ECO:0000256" key="5">
    <source>
        <dbReference type="HAMAP-Rule" id="MF_02210"/>
    </source>
</evidence>
<dbReference type="HAMAP" id="MF_02210">
    <property type="entry name" value="RimI"/>
    <property type="match status" value="1"/>
</dbReference>
<evidence type="ECO:0000313" key="7">
    <source>
        <dbReference type="EMBL" id="AVO41397.1"/>
    </source>
</evidence>
<dbReference type="RefSeq" id="WP_106446374.1">
    <property type="nucleotide sequence ID" value="NZ_CP027669.1"/>
</dbReference>
<dbReference type="EC" id="2.3.1.266" evidence="5"/>
<organism evidence="7 8">
    <name type="scientific">Simplicispira suum</name>
    <dbReference type="NCBI Taxonomy" id="2109915"/>
    <lineage>
        <taxon>Bacteria</taxon>
        <taxon>Pseudomonadati</taxon>
        <taxon>Pseudomonadota</taxon>
        <taxon>Betaproteobacteria</taxon>
        <taxon>Burkholderiales</taxon>
        <taxon>Comamonadaceae</taxon>
        <taxon>Simplicispira</taxon>
    </lineage>
</organism>
<dbReference type="Proteomes" id="UP000239326">
    <property type="component" value="Chromosome"/>
</dbReference>
<dbReference type="InterPro" id="IPR043690">
    <property type="entry name" value="RimI"/>
</dbReference>
<dbReference type="AlphaFoldDB" id="A0A2S0N020"/>
<sequence>MNAVAAQTPNALQVRLEALSLGQLECVLAIESQAYEFPWSRGNFTDSLSSGYAVHLLCAGEQVLGYYVAMRGVDEAHLLNLTVAPQFQRQGWARVLLDALALWARAQGAQWLWLEVRSSNARAIALYQSFGFRRVGERPRYYPAAGGAREDAIVMSLAL</sequence>
<comment type="catalytic activity">
    <reaction evidence="5">
        <text>N-terminal L-alanyl-[ribosomal protein bS18] + acetyl-CoA = N-terminal N(alpha)-acetyl-L-alanyl-[ribosomal protein bS18] + CoA + H(+)</text>
        <dbReference type="Rhea" id="RHEA:43756"/>
        <dbReference type="Rhea" id="RHEA-COMP:10676"/>
        <dbReference type="Rhea" id="RHEA-COMP:10677"/>
        <dbReference type="ChEBI" id="CHEBI:15378"/>
        <dbReference type="ChEBI" id="CHEBI:57287"/>
        <dbReference type="ChEBI" id="CHEBI:57288"/>
        <dbReference type="ChEBI" id="CHEBI:64718"/>
        <dbReference type="ChEBI" id="CHEBI:83683"/>
        <dbReference type="EC" id="2.3.1.266"/>
    </reaction>
</comment>
<comment type="similarity">
    <text evidence="1 5">Belongs to the acetyltransferase family. RimI subfamily.</text>
</comment>
<evidence type="ECO:0000259" key="6">
    <source>
        <dbReference type="PROSITE" id="PS51186"/>
    </source>
</evidence>
<dbReference type="PANTHER" id="PTHR43420">
    <property type="entry name" value="ACETYLTRANSFERASE"/>
    <property type="match status" value="1"/>
</dbReference>
<dbReference type="GO" id="GO:0008999">
    <property type="term" value="F:protein-N-terminal-alanine acetyltransferase activity"/>
    <property type="evidence" value="ECO:0007669"/>
    <property type="project" value="UniProtKB-UniRule"/>
</dbReference>
<dbReference type="NCBIfam" id="TIGR01575">
    <property type="entry name" value="rimI"/>
    <property type="match status" value="1"/>
</dbReference>
<dbReference type="GO" id="GO:0005737">
    <property type="term" value="C:cytoplasm"/>
    <property type="evidence" value="ECO:0007669"/>
    <property type="project" value="UniProtKB-SubCell"/>
</dbReference>
<gene>
    <name evidence="5 7" type="primary">rimI</name>
    <name evidence="7" type="ORF">C6571_08920</name>
</gene>
<name>A0A2S0N020_9BURK</name>
<dbReference type="KEGG" id="simp:C6571_08920"/>
<dbReference type="InterPro" id="IPR006464">
    <property type="entry name" value="AcTrfase_RimI/Ard1"/>
</dbReference>
<dbReference type="PANTHER" id="PTHR43420:SF12">
    <property type="entry name" value="N-ACETYLTRANSFERASE DOMAIN-CONTAINING PROTEIN"/>
    <property type="match status" value="1"/>
</dbReference>